<evidence type="ECO:0000259" key="3">
    <source>
        <dbReference type="PROSITE" id="PS50234"/>
    </source>
</evidence>
<sequence length="841" mass="94473">MNNIQRKGIGKMKIYKKVMACILTLMMFFAQMPVNVFAANQKNNIPLDIVLVLDVSGSMVDPITLTDSTKRITILKDSINQFIEGFAENNSKQSDEKYQSRISIIKFAGDKSDKVGNDTYTENRYRYNYTQIMNDFFTATNDNKAKLEDVVNSISPAGATRSDFAMELALKQINQSKNDESRKDAKRIVFFVTDGQPTTLNNFDDDVANGAINTSKEIKKDAEVYTFGMFSLTDPSITGHVGSGSWSDAEKFNAYMHGVSSNYSDAQSYKNLGTRAENSAYYMGAKSSKEATAIFDSVIAKLLSMTYAGADYTDVDAAIKRANSLNKDNYKDFSKVEDAINAVNRDKDITEQEVVNGYAKAINEAIDQLEYKAADYTEVDKAIEKANKLNKDNYKDFSKVEDAIKTVVRSKNITEQDEVDAMAKAINDAIDALVFQLKIKYGSNGGTGTMANPTVELDKEFIFQKCEYVAPNGKHFKGWQVDNTVYKVGDERVFTKDDQNKEIKAVWEEHTFDQKLKEVNGVSTLKDKATCTTNAIYYKSCACGQVSTTETFEDKDTKLGHEYTKQIKDSKYLKSQGSNCQEHDVYWYACSRCDVSAKDDENAQDKYYESAEVGNHVFSKDWHKDSNNHWHSCTVPGCNEVSDKGNHVYNQEVESSEYLATPATCMTPARYYKSCICGAKGTEAFAATGTHLGHAYIEVKNPQFLREKATNCKEHDTYWYVCSRCGKTSKTINKYYEDKDSKGEHISSDWIIDQQPTVAKEGSKHKECTVCKEVLETEKIAKLENVKTETKKEETASKKEIKVESKKAVTTGDNTNSIVPIVLLGISLLGIYMIVMKKYVR</sequence>
<organism evidence="4 5">
    <name type="scientific">Faecalibacillus intestinalis</name>
    <dbReference type="NCBI Taxonomy" id="1982626"/>
    <lineage>
        <taxon>Bacteria</taxon>
        <taxon>Bacillati</taxon>
        <taxon>Bacillota</taxon>
        <taxon>Erysipelotrichia</taxon>
        <taxon>Erysipelotrichales</taxon>
        <taxon>Coprobacillaceae</taxon>
        <taxon>Faecalibacillus</taxon>
    </lineage>
</organism>
<keyword evidence="1" id="KW-0472">Membrane</keyword>
<dbReference type="Proteomes" id="UP000240974">
    <property type="component" value="Unassembled WGS sequence"/>
</dbReference>
<feature type="signal peptide" evidence="2">
    <location>
        <begin position="1"/>
        <end position="38"/>
    </location>
</feature>
<feature type="chain" id="PRO_5015567230" description="VWFA domain-containing protein" evidence="2">
    <location>
        <begin position="39"/>
        <end position="841"/>
    </location>
</feature>
<evidence type="ECO:0000313" key="4">
    <source>
        <dbReference type="EMBL" id="PST42888.1"/>
    </source>
</evidence>
<dbReference type="CDD" id="cd00198">
    <property type="entry name" value="vWFA"/>
    <property type="match status" value="1"/>
</dbReference>
<feature type="domain" description="VWFA" evidence="3">
    <location>
        <begin position="48"/>
        <end position="298"/>
    </location>
</feature>
<keyword evidence="2" id="KW-0732">Signal</keyword>
<evidence type="ECO:0000256" key="1">
    <source>
        <dbReference type="SAM" id="Phobius"/>
    </source>
</evidence>
<evidence type="ECO:0000313" key="5">
    <source>
        <dbReference type="Proteomes" id="UP000240974"/>
    </source>
</evidence>
<protein>
    <recommendedName>
        <fullName evidence="3">VWFA domain-containing protein</fullName>
    </recommendedName>
</protein>
<dbReference type="InterPro" id="IPR036465">
    <property type="entry name" value="vWFA_dom_sf"/>
</dbReference>
<dbReference type="Gene3D" id="3.40.50.410">
    <property type="entry name" value="von Willebrand factor, type A domain"/>
    <property type="match status" value="1"/>
</dbReference>
<dbReference type="Pfam" id="PF00092">
    <property type="entry name" value="VWA"/>
    <property type="match status" value="1"/>
</dbReference>
<keyword evidence="5" id="KW-1185">Reference proteome</keyword>
<dbReference type="AlphaFoldDB" id="A0A2T3G5U5"/>
<gene>
    <name evidence="4" type="ORF">C7U54_01750</name>
</gene>
<dbReference type="EMBL" id="PYLQ01000002">
    <property type="protein sequence ID" value="PST42888.1"/>
    <property type="molecule type" value="Genomic_DNA"/>
</dbReference>
<keyword evidence="1" id="KW-0812">Transmembrane</keyword>
<dbReference type="SMART" id="SM00327">
    <property type="entry name" value="VWA"/>
    <property type="match status" value="1"/>
</dbReference>
<dbReference type="PROSITE" id="PS50234">
    <property type="entry name" value="VWFA"/>
    <property type="match status" value="1"/>
</dbReference>
<proteinExistence type="predicted"/>
<feature type="transmembrane region" description="Helical" evidence="1">
    <location>
        <begin position="817"/>
        <end position="835"/>
    </location>
</feature>
<dbReference type="Gene3D" id="1.20.1270.90">
    <property type="entry name" value="AF1782-like"/>
    <property type="match status" value="2"/>
</dbReference>
<dbReference type="InterPro" id="IPR002035">
    <property type="entry name" value="VWF_A"/>
</dbReference>
<accession>A0A2T3G5U5</accession>
<dbReference type="SUPFAM" id="SSF53300">
    <property type="entry name" value="vWA-like"/>
    <property type="match status" value="1"/>
</dbReference>
<keyword evidence="1" id="KW-1133">Transmembrane helix</keyword>
<reference evidence="4 5" key="1">
    <citation type="journal article" date="2019" name="Int. J. Syst. Evol. Microbiol.">
        <title>Faecalibacillus intestinalis gen. nov., sp. nov. and Faecalibacillus faecis sp. nov., isolated from human faeces.</title>
        <authorList>
            <person name="Seo B."/>
            <person name="Jeon K."/>
            <person name="Baek I."/>
            <person name="Lee Y.M."/>
            <person name="Baek K."/>
            <person name="Ko G."/>
        </authorList>
    </citation>
    <scope>NUCLEOTIDE SEQUENCE [LARGE SCALE GENOMIC DNA]</scope>
    <source>
        <strain evidence="4 5">SNUG30099</strain>
    </source>
</reference>
<comment type="caution">
    <text evidence="4">The sequence shown here is derived from an EMBL/GenBank/DDBJ whole genome shotgun (WGS) entry which is preliminary data.</text>
</comment>
<name>A0A2T3G5U5_9FIRM</name>
<evidence type="ECO:0000256" key="2">
    <source>
        <dbReference type="SAM" id="SignalP"/>
    </source>
</evidence>